<proteinExistence type="predicted"/>
<feature type="transmembrane region" description="Helical" evidence="2">
    <location>
        <begin position="104"/>
        <end position="125"/>
    </location>
</feature>
<feature type="transmembrane region" description="Helical" evidence="2">
    <location>
        <begin position="137"/>
        <end position="162"/>
    </location>
</feature>
<feature type="transmembrane region" description="Helical" evidence="2">
    <location>
        <begin position="286"/>
        <end position="305"/>
    </location>
</feature>
<evidence type="ECO:0000313" key="4">
    <source>
        <dbReference type="Proteomes" id="UP001197247"/>
    </source>
</evidence>
<keyword evidence="2" id="KW-0472">Membrane</keyword>
<feature type="transmembrane region" description="Helical" evidence="2">
    <location>
        <begin position="71"/>
        <end position="92"/>
    </location>
</feature>
<keyword evidence="4" id="KW-1185">Reference proteome</keyword>
<protein>
    <recommendedName>
        <fullName evidence="5">Integral membrane protein</fullName>
    </recommendedName>
</protein>
<name>A0ABS5TS76_9ACTN</name>
<feature type="compositionally biased region" description="Pro residues" evidence="1">
    <location>
        <begin position="317"/>
        <end position="332"/>
    </location>
</feature>
<organism evidence="3 4">
    <name type="scientific">Kineosporia corallincola</name>
    <dbReference type="NCBI Taxonomy" id="2835133"/>
    <lineage>
        <taxon>Bacteria</taxon>
        <taxon>Bacillati</taxon>
        <taxon>Actinomycetota</taxon>
        <taxon>Actinomycetes</taxon>
        <taxon>Kineosporiales</taxon>
        <taxon>Kineosporiaceae</taxon>
        <taxon>Kineosporia</taxon>
    </lineage>
</organism>
<feature type="transmembrane region" description="Helical" evidence="2">
    <location>
        <begin position="250"/>
        <end position="271"/>
    </location>
</feature>
<feature type="compositionally biased region" description="Low complexity" evidence="1">
    <location>
        <begin position="347"/>
        <end position="363"/>
    </location>
</feature>
<keyword evidence="2" id="KW-0812">Transmembrane</keyword>
<evidence type="ECO:0000256" key="1">
    <source>
        <dbReference type="SAM" id="MobiDB-lite"/>
    </source>
</evidence>
<accession>A0ABS5TS76</accession>
<evidence type="ECO:0008006" key="5">
    <source>
        <dbReference type="Google" id="ProtNLM"/>
    </source>
</evidence>
<sequence length="395" mass="41977">MTGQGQPVRSPLAVAWASLLLFLFFVPFAFSEELVNAAYDACAELDRRPGCGVADSAQVYLLGRWLNGWDLLLLGVDTFSAPVLFVVAVRLRRLLGARLPRRDLIGWFLVAYLATLAIDFAAVGWGNPAGEYHDPLLLVWSVGLCLLWIVALALMLAVFLGIDPRRELLSRPRAGWQRLRPFAPLIIGTFVAWIAGALWDFALADPDAVGTRVDQEFFAQASQVVPLLFVALAVEAQFFRRPAQDALERAAGIVTVATMCFGEIVVLSVLVAGDQAGASLMGWHEFAAYIFGLEAIFVGLATLVWSATGGFTTRAPDTPPGPPSAAVPPDPALAPASARVSGPAPVSGPGRASHPSPSPASGPAWLRGNGAVPLLGAGVVFGVRAGRLIRRRGVR</sequence>
<keyword evidence="2" id="KW-1133">Transmembrane helix</keyword>
<dbReference type="Proteomes" id="UP001197247">
    <property type="component" value="Unassembled WGS sequence"/>
</dbReference>
<gene>
    <name evidence="3" type="ORF">KIH74_32135</name>
</gene>
<feature type="region of interest" description="Disordered" evidence="1">
    <location>
        <begin position="314"/>
        <end position="363"/>
    </location>
</feature>
<evidence type="ECO:0000256" key="2">
    <source>
        <dbReference type="SAM" id="Phobius"/>
    </source>
</evidence>
<comment type="caution">
    <text evidence="3">The sequence shown here is derived from an EMBL/GenBank/DDBJ whole genome shotgun (WGS) entry which is preliminary data.</text>
</comment>
<reference evidence="3 4" key="1">
    <citation type="submission" date="2021-05" db="EMBL/GenBank/DDBJ databases">
        <title>Kineosporia and Streptomyces sp. nov. two new marine actinobacteria isolated from Coral.</title>
        <authorList>
            <person name="Buangrab K."/>
            <person name="Sutthacheep M."/>
            <person name="Yeemin T."/>
            <person name="Harunari E."/>
            <person name="Igarashi Y."/>
            <person name="Kanchanasin P."/>
            <person name="Tanasupawat S."/>
            <person name="Phongsopitanun W."/>
        </authorList>
    </citation>
    <scope>NUCLEOTIDE SEQUENCE [LARGE SCALE GENOMIC DNA]</scope>
    <source>
        <strain evidence="3 4">J2-2</strain>
    </source>
</reference>
<evidence type="ECO:0000313" key="3">
    <source>
        <dbReference type="EMBL" id="MBT0773638.1"/>
    </source>
</evidence>
<dbReference type="EMBL" id="JAHBAY010000019">
    <property type="protein sequence ID" value="MBT0773638.1"/>
    <property type="molecule type" value="Genomic_DNA"/>
</dbReference>
<dbReference type="RefSeq" id="WP_214160179.1">
    <property type="nucleotide sequence ID" value="NZ_JAHBAY010000019.1"/>
</dbReference>
<feature type="transmembrane region" description="Helical" evidence="2">
    <location>
        <begin position="182"/>
        <end position="202"/>
    </location>
</feature>
<feature type="transmembrane region" description="Helical" evidence="2">
    <location>
        <begin position="12"/>
        <end position="30"/>
    </location>
</feature>